<gene>
    <name evidence="6" type="ORF">H6A34_06620</name>
</gene>
<dbReference type="Gene3D" id="1.10.10.60">
    <property type="entry name" value="Homeodomain-like"/>
    <property type="match status" value="1"/>
</dbReference>
<accession>A0A938WUL9</accession>
<dbReference type="PANTHER" id="PTHR43280">
    <property type="entry name" value="ARAC-FAMILY TRANSCRIPTIONAL REGULATOR"/>
    <property type="match status" value="1"/>
</dbReference>
<dbReference type="AlphaFoldDB" id="A0A938WUL9"/>
<evidence type="ECO:0000256" key="3">
    <source>
        <dbReference type="ARBA" id="ARBA00023163"/>
    </source>
</evidence>
<dbReference type="SMART" id="SM00342">
    <property type="entry name" value="HTH_ARAC"/>
    <property type="match status" value="1"/>
</dbReference>
<keyword evidence="2" id="KW-0238">DNA-binding</keyword>
<evidence type="ECO:0000313" key="6">
    <source>
        <dbReference type="EMBL" id="MBM6673545.1"/>
    </source>
</evidence>
<keyword evidence="3" id="KW-0804">Transcription</keyword>
<proteinExistence type="predicted"/>
<evidence type="ECO:0000256" key="2">
    <source>
        <dbReference type="ARBA" id="ARBA00023125"/>
    </source>
</evidence>
<dbReference type="GO" id="GO:0043565">
    <property type="term" value="F:sequence-specific DNA binding"/>
    <property type="evidence" value="ECO:0007669"/>
    <property type="project" value="InterPro"/>
</dbReference>
<dbReference type="InterPro" id="IPR018062">
    <property type="entry name" value="HTH_AraC-typ_CS"/>
</dbReference>
<dbReference type="GO" id="GO:0003700">
    <property type="term" value="F:DNA-binding transcription factor activity"/>
    <property type="evidence" value="ECO:0007669"/>
    <property type="project" value="InterPro"/>
</dbReference>
<dbReference type="PANTHER" id="PTHR43280:SF34">
    <property type="entry name" value="ARAC-FAMILY TRANSCRIPTIONAL REGULATOR"/>
    <property type="match status" value="1"/>
</dbReference>
<dbReference type="PROSITE" id="PS00041">
    <property type="entry name" value="HTH_ARAC_FAMILY_1"/>
    <property type="match status" value="1"/>
</dbReference>
<dbReference type="SUPFAM" id="SSF46689">
    <property type="entry name" value="Homeodomain-like"/>
    <property type="match status" value="1"/>
</dbReference>
<comment type="caution">
    <text evidence="6">The sequence shown here is derived from an EMBL/GenBank/DDBJ whole genome shotgun (WGS) entry which is preliminary data.</text>
</comment>
<dbReference type="EMBL" id="JACJJG010000026">
    <property type="protein sequence ID" value="MBM6673545.1"/>
    <property type="molecule type" value="Genomic_DNA"/>
</dbReference>
<keyword evidence="1" id="KW-0805">Transcription regulation</keyword>
<reference evidence="6" key="1">
    <citation type="submission" date="2020-08" db="EMBL/GenBank/DDBJ databases">
        <authorList>
            <person name="Cejkova D."/>
            <person name="Kubasova T."/>
            <person name="Jahodarova E."/>
            <person name="Rychlik I."/>
        </authorList>
    </citation>
    <scope>NUCLEOTIDE SEQUENCE</scope>
    <source>
        <strain evidence="6">An824</strain>
    </source>
</reference>
<dbReference type="RefSeq" id="WP_205104308.1">
    <property type="nucleotide sequence ID" value="NZ_JACJJG010000026.1"/>
</dbReference>
<evidence type="ECO:0000259" key="5">
    <source>
        <dbReference type="PROSITE" id="PS01124"/>
    </source>
</evidence>
<keyword evidence="7" id="KW-1185">Reference proteome</keyword>
<organism evidence="6 7">
    <name type="scientific">Marseilla massiliensis</name>
    <dbReference type="NCBI Taxonomy" id="1841864"/>
    <lineage>
        <taxon>Bacteria</taxon>
        <taxon>Pseudomonadati</taxon>
        <taxon>Bacteroidota</taxon>
        <taxon>Bacteroidia</taxon>
        <taxon>Bacteroidales</taxon>
        <taxon>Prevotellaceae</taxon>
        <taxon>Marseilla</taxon>
    </lineage>
</organism>
<feature type="domain" description="HTH araC/xylS-type" evidence="5">
    <location>
        <begin position="36"/>
        <end position="142"/>
    </location>
</feature>
<dbReference type="Proteomes" id="UP000706891">
    <property type="component" value="Unassembled WGS sequence"/>
</dbReference>
<dbReference type="PROSITE" id="PS01124">
    <property type="entry name" value="HTH_ARAC_FAMILY_2"/>
    <property type="match status" value="1"/>
</dbReference>
<dbReference type="InterPro" id="IPR009057">
    <property type="entry name" value="Homeodomain-like_sf"/>
</dbReference>
<dbReference type="Pfam" id="PF12833">
    <property type="entry name" value="HTH_18"/>
    <property type="match status" value="1"/>
</dbReference>
<feature type="region of interest" description="Disordered" evidence="4">
    <location>
        <begin position="1"/>
        <end position="31"/>
    </location>
</feature>
<sequence length="143" mass="16386">MTVADHTGFGRTFIGKTRQGGDEPCNEAGGEGQHDRLLFEQIHRSIVRDKLYLDPAFSRKTYIKLCLVNKNRVAKLVQRYAGTNLNGYINGLRLEHAAWLLRERPELPIKAVAIDSGFRSRRTFYRLFVAKYGVTPTIYKENL</sequence>
<evidence type="ECO:0000256" key="1">
    <source>
        <dbReference type="ARBA" id="ARBA00023015"/>
    </source>
</evidence>
<name>A0A938WUL9_9BACT</name>
<reference evidence="6" key="2">
    <citation type="journal article" date="2021" name="Sci. Rep.">
        <title>The distribution of antibiotic resistance genes in chicken gut microbiota commensals.</title>
        <authorList>
            <person name="Juricova H."/>
            <person name="Matiasovicova J."/>
            <person name="Kubasova T."/>
            <person name="Cejkova D."/>
            <person name="Rychlik I."/>
        </authorList>
    </citation>
    <scope>NUCLEOTIDE SEQUENCE</scope>
    <source>
        <strain evidence="6">An824</strain>
    </source>
</reference>
<evidence type="ECO:0000256" key="4">
    <source>
        <dbReference type="SAM" id="MobiDB-lite"/>
    </source>
</evidence>
<protein>
    <submittedName>
        <fullName evidence="6">AraC family transcriptional regulator</fullName>
    </submittedName>
</protein>
<evidence type="ECO:0000313" key="7">
    <source>
        <dbReference type="Proteomes" id="UP000706891"/>
    </source>
</evidence>
<dbReference type="InterPro" id="IPR018060">
    <property type="entry name" value="HTH_AraC"/>
</dbReference>